<sequence>MTSEMPLICFFTYVSVCFSILLFIFFIVPFLLAYSYASLFFLVLVEMHILMNSQMWSVFTERLQKIRTAIVDYVIPPSIRNV</sequence>
<keyword evidence="1" id="KW-0472">Membrane</keyword>
<name>A0A0L8I1Y7_OCTBM</name>
<evidence type="ECO:0000256" key="1">
    <source>
        <dbReference type="SAM" id="Phobius"/>
    </source>
</evidence>
<accession>A0A0L8I1Y7</accession>
<reference evidence="2" key="1">
    <citation type="submission" date="2015-07" db="EMBL/GenBank/DDBJ databases">
        <title>MeaNS - Measles Nucleotide Surveillance Program.</title>
        <authorList>
            <person name="Tran T."/>
            <person name="Druce J."/>
        </authorList>
    </citation>
    <scope>NUCLEOTIDE SEQUENCE</scope>
    <source>
        <strain evidence="2">UCB-OBI-ISO-001</strain>
        <tissue evidence="2">Gonad</tissue>
    </source>
</reference>
<dbReference type="EMBL" id="KQ416738">
    <property type="protein sequence ID" value="KOF95446.1"/>
    <property type="molecule type" value="Genomic_DNA"/>
</dbReference>
<feature type="transmembrane region" description="Helical" evidence="1">
    <location>
        <begin position="33"/>
        <end position="51"/>
    </location>
</feature>
<proteinExistence type="predicted"/>
<feature type="transmembrane region" description="Helical" evidence="1">
    <location>
        <begin position="7"/>
        <end position="27"/>
    </location>
</feature>
<gene>
    <name evidence="2" type="ORF">OCBIM_22038383mg</name>
</gene>
<organism evidence="2">
    <name type="scientific">Octopus bimaculoides</name>
    <name type="common">California two-spotted octopus</name>
    <dbReference type="NCBI Taxonomy" id="37653"/>
    <lineage>
        <taxon>Eukaryota</taxon>
        <taxon>Metazoa</taxon>
        <taxon>Spiralia</taxon>
        <taxon>Lophotrochozoa</taxon>
        <taxon>Mollusca</taxon>
        <taxon>Cephalopoda</taxon>
        <taxon>Coleoidea</taxon>
        <taxon>Octopodiformes</taxon>
        <taxon>Octopoda</taxon>
        <taxon>Incirrata</taxon>
        <taxon>Octopodidae</taxon>
        <taxon>Octopus</taxon>
    </lineage>
</organism>
<keyword evidence="1" id="KW-0812">Transmembrane</keyword>
<dbReference type="AlphaFoldDB" id="A0A0L8I1Y7"/>
<keyword evidence="1" id="KW-1133">Transmembrane helix</keyword>
<evidence type="ECO:0000313" key="2">
    <source>
        <dbReference type="EMBL" id="KOF95446.1"/>
    </source>
</evidence>
<protein>
    <submittedName>
        <fullName evidence="2">Uncharacterized protein</fullName>
    </submittedName>
</protein>